<dbReference type="EMBL" id="BLLK01000022">
    <property type="protein sequence ID" value="GFH46951.1"/>
    <property type="molecule type" value="Genomic_DNA"/>
</dbReference>
<sequence length="294" mass="34333">MMDFHTVKQKAKDAAMYLKDPWTLSWVVSGLVTILVPVIMWNAQSQAYYRQYGVAIEYEQKQRQYEEYYNQQQEANNGNNNNNNNYYTYKECSFFNIACKKKQYYYATAEERQRAYENGEAVQTYPDWFILFGGYEQSEEMQRWKEENTGVRAEDMINDGRSSGMKFVYTMTLFLFIALLVFGAISIGNRKNMSQLVIFLVIATAMAFSNLLMAMQGLISSDERMFEESIYGWSGQMGVLMVYTNFWVMLFCIGHIIAIRVKQYMSWKDGEKEDLAEEGSDYNQYTAPDESQVA</sequence>
<keyword evidence="3" id="KW-1185">Reference proteome</keyword>
<comment type="caution">
    <text evidence="2">The sequence shown here is derived from an EMBL/GenBank/DDBJ whole genome shotgun (WGS) entry which is preliminary data.</text>
</comment>
<evidence type="ECO:0000313" key="3">
    <source>
        <dbReference type="Proteomes" id="UP001054902"/>
    </source>
</evidence>
<name>A0AAD3H1L4_9STRA</name>
<evidence type="ECO:0000313" key="2">
    <source>
        <dbReference type="EMBL" id="GFH46951.1"/>
    </source>
</evidence>
<feature type="transmembrane region" description="Helical" evidence="1">
    <location>
        <begin position="239"/>
        <end position="259"/>
    </location>
</feature>
<feature type="transmembrane region" description="Helical" evidence="1">
    <location>
        <begin position="21"/>
        <end position="41"/>
    </location>
</feature>
<reference evidence="2 3" key="1">
    <citation type="journal article" date="2021" name="Sci. Rep.">
        <title>The genome of the diatom Chaetoceros tenuissimus carries an ancient integrated fragment of an extant virus.</title>
        <authorList>
            <person name="Hongo Y."/>
            <person name="Kimura K."/>
            <person name="Takaki Y."/>
            <person name="Yoshida Y."/>
            <person name="Baba S."/>
            <person name="Kobayashi G."/>
            <person name="Nagasaki K."/>
            <person name="Hano T."/>
            <person name="Tomaru Y."/>
        </authorList>
    </citation>
    <scope>NUCLEOTIDE SEQUENCE [LARGE SCALE GENOMIC DNA]</scope>
    <source>
        <strain evidence="2 3">NIES-3715</strain>
    </source>
</reference>
<feature type="transmembrane region" description="Helical" evidence="1">
    <location>
        <begin position="167"/>
        <end position="185"/>
    </location>
</feature>
<feature type="transmembrane region" description="Helical" evidence="1">
    <location>
        <begin position="197"/>
        <end position="219"/>
    </location>
</feature>
<dbReference type="Proteomes" id="UP001054902">
    <property type="component" value="Unassembled WGS sequence"/>
</dbReference>
<dbReference type="AlphaFoldDB" id="A0AAD3H1L4"/>
<protein>
    <submittedName>
        <fullName evidence="2">Uncharacterized protein</fullName>
    </submittedName>
</protein>
<proteinExistence type="predicted"/>
<evidence type="ECO:0000256" key="1">
    <source>
        <dbReference type="SAM" id="Phobius"/>
    </source>
</evidence>
<keyword evidence="1" id="KW-0812">Transmembrane</keyword>
<accession>A0AAD3H1L4</accession>
<keyword evidence="1" id="KW-1133">Transmembrane helix</keyword>
<gene>
    <name evidence="2" type="ORF">CTEN210_03426</name>
</gene>
<keyword evidence="1" id="KW-0472">Membrane</keyword>
<organism evidence="2 3">
    <name type="scientific">Chaetoceros tenuissimus</name>
    <dbReference type="NCBI Taxonomy" id="426638"/>
    <lineage>
        <taxon>Eukaryota</taxon>
        <taxon>Sar</taxon>
        <taxon>Stramenopiles</taxon>
        <taxon>Ochrophyta</taxon>
        <taxon>Bacillariophyta</taxon>
        <taxon>Coscinodiscophyceae</taxon>
        <taxon>Chaetocerotophycidae</taxon>
        <taxon>Chaetocerotales</taxon>
        <taxon>Chaetocerotaceae</taxon>
        <taxon>Chaetoceros</taxon>
    </lineage>
</organism>